<dbReference type="EMBL" id="NOIG01000005">
    <property type="protein sequence ID" value="OYD50712.1"/>
    <property type="molecule type" value="Genomic_DNA"/>
</dbReference>
<protein>
    <submittedName>
        <fullName evidence="1">Uncharacterized protein</fullName>
    </submittedName>
</protein>
<comment type="caution">
    <text evidence="1">The sequence shown here is derived from an EMBL/GenBank/DDBJ whole genome shotgun (WGS) entry which is preliminary data.</text>
</comment>
<dbReference type="AlphaFoldDB" id="A0A235ENW9"/>
<evidence type="ECO:0000313" key="2">
    <source>
        <dbReference type="Proteomes" id="UP000215441"/>
    </source>
</evidence>
<evidence type="ECO:0000313" key="1">
    <source>
        <dbReference type="EMBL" id="OYD50712.1"/>
    </source>
</evidence>
<keyword evidence="2" id="KW-1185">Reference proteome</keyword>
<accession>A0A235ENW9</accession>
<gene>
    <name evidence="1" type="ORF">CBY09_08250</name>
</gene>
<sequence>MLKNVKVTPVAAAAVAAQTEVLTSVLDMQGYDGVMFIALLGDVTATSVLTLTAKGNTASSTSSPTPVTQVATAAFTADATSGDDKALVVDVYDPALRYVFASLTRTVANAVVNGIIAIQYKAEYRPTTQAATVIASAMGPGVAA</sequence>
<proteinExistence type="predicted"/>
<organism evidence="1 2">
    <name type="scientific">Acidovorax kalamii</name>
    <dbReference type="NCBI Taxonomy" id="2004485"/>
    <lineage>
        <taxon>Bacteria</taxon>
        <taxon>Pseudomonadati</taxon>
        <taxon>Pseudomonadota</taxon>
        <taxon>Betaproteobacteria</taxon>
        <taxon>Burkholderiales</taxon>
        <taxon>Comamonadaceae</taxon>
        <taxon>Acidovorax</taxon>
    </lineage>
</organism>
<name>A0A235ENW9_9BURK</name>
<dbReference type="Proteomes" id="UP000215441">
    <property type="component" value="Unassembled WGS sequence"/>
</dbReference>
<reference evidence="1 2" key="1">
    <citation type="submission" date="2017-07" db="EMBL/GenBank/DDBJ databases">
        <title>Acidovorax KNDSW TSA 6 genome sequence and assembly.</title>
        <authorList>
            <person name="Mayilraj S."/>
        </authorList>
    </citation>
    <scope>NUCLEOTIDE SEQUENCE [LARGE SCALE GENOMIC DNA]</scope>
    <source>
        <strain evidence="1 2">KNDSW-TSA6</strain>
    </source>
</reference>